<feature type="region of interest" description="Disordered" evidence="1">
    <location>
        <begin position="1"/>
        <end position="34"/>
    </location>
</feature>
<accession>A0A392RHZ0</accession>
<organism evidence="2 3">
    <name type="scientific">Trifolium medium</name>
    <dbReference type="NCBI Taxonomy" id="97028"/>
    <lineage>
        <taxon>Eukaryota</taxon>
        <taxon>Viridiplantae</taxon>
        <taxon>Streptophyta</taxon>
        <taxon>Embryophyta</taxon>
        <taxon>Tracheophyta</taxon>
        <taxon>Spermatophyta</taxon>
        <taxon>Magnoliopsida</taxon>
        <taxon>eudicotyledons</taxon>
        <taxon>Gunneridae</taxon>
        <taxon>Pentapetalae</taxon>
        <taxon>rosids</taxon>
        <taxon>fabids</taxon>
        <taxon>Fabales</taxon>
        <taxon>Fabaceae</taxon>
        <taxon>Papilionoideae</taxon>
        <taxon>50 kb inversion clade</taxon>
        <taxon>NPAAA clade</taxon>
        <taxon>Hologalegina</taxon>
        <taxon>IRL clade</taxon>
        <taxon>Trifolieae</taxon>
        <taxon>Trifolium</taxon>
    </lineage>
</organism>
<dbReference type="EMBL" id="LXQA010227902">
    <property type="protein sequence ID" value="MCI35869.1"/>
    <property type="molecule type" value="Genomic_DNA"/>
</dbReference>
<evidence type="ECO:0000313" key="2">
    <source>
        <dbReference type="EMBL" id="MCI35869.1"/>
    </source>
</evidence>
<protein>
    <submittedName>
        <fullName evidence="2">Uncharacterized protein</fullName>
    </submittedName>
</protein>
<comment type="caution">
    <text evidence="2">The sequence shown here is derived from an EMBL/GenBank/DDBJ whole genome shotgun (WGS) entry which is preliminary data.</text>
</comment>
<proteinExistence type="predicted"/>
<evidence type="ECO:0000256" key="1">
    <source>
        <dbReference type="SAM" id="MobiDB-lite"/>
    </source>
</evidence>
<dbReference type="Proteomes" id="UP000265520">
    <property type="component" value="Unassembled WGS sequence"/>
</dbReference>
<sequence>MISPTEEDEYTKHAHQTQEEKVPKGKQKQQGEEVLKAQTKHFESIITQLAQSLGGQLETTNAQIQQLT</sequence>
<feature type="compositionally biased region" description="Basic and acidic residues" evidence="1">
    <location>
        <begin position="10"/>
        <end position="34"/>
    </location>
</feature>
<name>A0A392RHZ0_9FABA</name>
<reference evidence="2 3" key="1">
    <citation type="journal article" date="2018" name="Front. Plant Sci.">
        <title>Red Clover (Trifolium pratense) and Zigzag Clover (T. medium) - A Picture of Genomic Similarities and Differences.</title>
        <authorList>
            <person name="Dluhosova J."/>
            <person name="Istvanek J."/>
            <person name="Nedelnik J."/>
            <person name="Repkova J."/>
        </authorList>
    </citation>
    <scope>NUCLEOTIDE SEQUENCE [LARGE SCALE GENOMIC DNA]</scope>
    <source>
        <strain evidence="3">cv. 10/8</strain>
        <tissue evidence="2">Leaf</tissue>
    </source>
</reference>
<feature type="non-terminal residue" evidence="2">
    <location>
        <position position="68"/>
    </location>
</feature>
<dbReference type="AlphaFoldDB" id="A0A392RHZ0"/>
<evidence type="ECO:0000313" key="3">
    <source>
        <dbReference type="Proteomes" id="UP000265520"/>
    </source>
</evidence>
<keyword evidence="3" id="KW-1185">Reference proteome</keyword>